<comment type="subcellular location">
    <subcellularLocation>
        <location evidence="2">Cytoplasm</location>
    </subcellularLocation>
    <subcellularLocation>
        <location evidence="1">Nucleus</location>
    </subcellularLocation>
</comment>
<evidence type="ECO:0000256" key="5">
    <source>
        <dbReference type="ARBA" id="ARBA00022723"/>
    </source>
</evidence>
<evidence type="ECO:0000313" key="13">
    <source>
        <dbReference type="Proteomes" id="UP000688137"/>
    </source>
</evidence>
<evidence type="ECO:0000256" key="3">
    <source>
        <dbReference type="ARBA" id="ARBA00004906"/>
    </source>
</evidence>
<comment type="caution">
    <text evidence="12">The sequence shown here is derived from an EMBL/GenBank/DDBJ whole genome shotgun (WGS) entry which is preliminary data.</text>
</comment>
<evidence type="ECO:0000256" key="6">
    <source>
        <dbReference type="ARBA" id="ARBA00022771"/>
    </source>
</evidence>
<gene>
    <name evidence="12" type="ORF">PPRIM_AZ9-3.1.T1040036</name>
</gene>
<comment type="pathway">
    <text evidence="3">Protein modification; protein ubiquitination.</text>
</comment>
<evidence type="ECO:0000256" key="2">
    <source>
        <dbReference type="ARBA" id="ARBA00004496"/>
    </source>
</evidence>
<keyword evidence="8" id="KW-0862">Zinc</keyword>
<dbReference type="GO" id="GO:0005634">
    <property type="term" value="C:nucleus"/>
    <property type="evidence" value="ECO:0007669"/>
    <property type="project" value="UniProtKB-SubCell"/>
</dbReference>
<dbReference type="InterPro" id="IPR024766">
    <property type="entry name" value="Znf_RING_H2"/>
</dbReference>
<reference evidence="12" key="1">
    <citation type="submission" date="2021-01" db="EMBL/GenBank/DDBJ databases">
        <authorList>
            <consortium name="Genoscope - CEA"/>
            <person name="William W."/>
        </authorList>
    </citation>
    <scope>NUCLEOTIDE SEQUENCE</scope>
</reference>
<sequence length="109" mass="12521">MQADQQYPQIDVKDFKAFAVWRWKAEQLNQNCCSCKKLMTEPCIDCEVINNENEDQNKCIAVQSGNCGHALHQHCIRKWIQTKSQGGTQGTCPMCDLSWEITNEVELQN</sequence>
<dbReference type="PROSITE" id="PS50089">
    <property type="entry name" value="ZF_RING_2"/>
    <property type="match status" value="1"/>
</dbReference>
<evidence type="ECO:0000256" key="10">
    <source>
        <dbReference type="PROSITE-ProRule" id="PRU00175"/>
    </source>
</evidence>
<evidence type="ECO:0000256" key="1">
    <source>
        <dbReference type="ARBA" id="ARBA00004123"/>
    </source>
</evidence>
<evidence type="ECO:0000259" key="11">
    <source>
        <dbReference type="PROSITE" id="PS50089"/>
    </source>
</evidence>
<dbReference type="OMA" id="MTEPCID"/>
<dbReference type="InterPro" id="IPR001841">
    <property type="entry name" value="Znf_RING"/>
</dbReference>
<organism evidence="12 13">
    <name type="scientific">Paramecium primaurelia</name>
    <dbReference type="NCBI Taxonomy" id="5886"/>
    <lineage>
        <taxon>Eukaryota</taxon>
        <taxon>Sar</taxon>
        <taxon>Alveolata</taxon>
        <taxon>Ciliophora</taxon>
        <taxon>Intramacronucleata</taxon>
        <taxon>Oligohymenophorea</taxon>
        <taxon>Peniculida</taxon>
        <taxon>Parameciidae</taxon>
        <taxon>Paramecium</taxon>
    </lineage>
</organism>
<keyword evidence="13" id="KW-1185">Reference proteome</keyword>
<protein>
    <recommendedName>
        <fullName evidence="11">RING-type domain-containing protein</fullName>
    </recommendedName>
</protein>
<evidence type="ECO:0000256" key="7">
    <source>
        <dbReference type="ARBA" id="ARBA00022786"/>
    </source>
</evidence>
<dbReference type="GO" id="GO:0005737">
    <property type="term" value="C:cytoplasm"/>
    <property type="evidence" value="ECO:0007669"/>
    <property type="project" value="UniProtKB-SubCell"/>
</dbReference>
<dbReference type="AlphaFoldDB" id="A0A8S1P344"/>
<keyword evidence="6 10" id="KW-0863">Zinc-finger</keyword>
<feature type="domain" description="RING-type" evidence="11">
    <location>
        <begin position="43"/>
        <end position="96"/>
    </location>
</feature>
<dbReference type="PANTHER" id="PTHR11210">
    <property type="entry name" value="RING BOX"/>
    <property type="match status" value="1"/>
</dbReference>
<evidence type="ECO:0000256" key="9">
    <source>
        <dbReference type="ARBA" id="ARBA00023242"/>
    </source>
</evidence>
<name>A0A8S1P344_PARPR</name>
<evidence type="ECO:0000256" key="4">
    <source>
        <dbReference type="ARBA" id="ARBA00022490"/>
    </source>
</evidence>
<dbReference type="EMBL" id="CAJJDM010000107">
    <property type="protein sequence ID" value="CAD8097428.1"/>
    <property type="molecule type" value="Genomic_DNA"/>
</dbReference>
<dbReference type="GO" id="GO:0008270">
    <property type="term" value="F:zinc ion binding"/>
    <property type="evidence" value="ECO:0007669"/>
    <property type="project" value="UniProtKB-KW"/>
</dbReference>
<keyword evidence="4" id="KW-0963">Cytoplasm</keyword>
<keyword evidence="7" id="KW-0833">Ubl conjugation pathway</keyword>
<dbReference type="Pfam" id="PF12678">
    <property type="entry name" value="zf-rbx1"/>
    <property type="match status" value="1"/>
</dbReference>
<dbReference type="Proteomes" id="UP000688137">
    <property type="component" value="Unassembled WGS sequence"/>
</dbReference>
<evidence type="ECO:0000256" key="8">
    <source>
        <dbReference type="ARBA" id="ARBA00022833"/>
    </source>
</evidence>
<keyword evidence="5" id="KW-0479">Metal-binding</keyword>
<proteinExistence type="predicted"/>
<keyword evidence="9" id="KW-0539">Nucleus</keyword>
<accession>A0A8S1P344</accession>
<dbReference type="InterPro" id="IPR051031">
    <property type="entry name" value="RING-box_E3_Ubiquitin_Ligase"/>
</dbReference>
<evidence type="ECO:0000313" key="12">
    <source>
        <dbReference type="EMBL" id="CAD8097428.1"/>
    </source>
</evidence>